<dbReference type="InterPro" id="IPR036770">
    <property type="entry name" value="Ankyrin_rpt-contain_sf"/>
</dbReference>
<comment type="caution">
    <text evidence="4">The sequence shown here is derived from an EMBL/GenBank/DDBJ whole genome shotgun (WGS) entry which is preliminary data.</text>
</comment>
<proteinExistence type="predicted"/>
<dbReference type="PROSITE" id="PS50297">
    <property type="entry name" value="ANK_REP_REGION"/>
    <property type="match status" value="1"/>
</dbReference>
<sequence>MALLIDAADRRNGNGQSLPHADEGRQTRARSSVARWLSAHDFPDAHSCSVDGITPLMLAAMHGEYRIVAALLDEGAPVRALDDNGNDALWYACLYGTPEPILLLVSAGLNVDHANAHDVTCLMQAAASGRVDVMWLLISLGASDSLVAPDGRTAFDMATDFGLQLLLTVDRLKNAMRESSRFADDAPSHNLAH</sequence>
<protein>
    <submittedName>
        <fullName evidence="4">Ankyrin repeat domain-containing protein</fullName>
    </submittedName>
</protein>
<name>A0A4R5L2Y5_9BURK</name>
<evidence type="ECO:0000256" key="1">
    <source>
        <dbReference type="ARBA" id="ARBA00022737"/>
    </source>
</evidence>
<dbReference type="InterPro" id="IPR050889">
    <property type="entry name" value="Dendritic_Spine_Reg/Scaffold"/>
</dbReference>
<keyword evidence="2 3" id="KW-0040">ANK repeat</keyword>
<reference evidence="4 5" key="1">
    <citation type="submission" date="2019-03" db="EMBL/GenBank/DDBJ databases">
        <title>Paraburkholderia sp. isolated from native Mimosa gymnas in Guartela State Park, Brazil.</title>
        <authorList>
            <person name="Paulitsch F."/>
            <person name="Hungria M."/>
            <person name="Delamuta J.R.M."/>
            <person name="Ribeiro R.A."/>
            <person name="Dall'Agnol R."/>
            <person name="Silva J.S.B."/>
        </authorList>
    </citation>
    <scope>NUCLEOTIDE SEQUENCE [LARGE SCALE GENOMIC DNA]</scope>
    <source>
        <strain evidence="4 5">CNPSo 3008</strain>
    </source>
</reference>
<dbReference type="Pfam" id="PF12796">
    <property type="entry name" value="Ank_2"/>
    <property type="match status" value="1"/>
</dbReference>
<dbReference type="OrthoDB" id="9811849at2"/>
<dbReference type="SUPFAM" id="SSF48403">
    <property type="entry name" value="Ankyrin repeat"/>
    <property type="match status" value="1"/>
</dbReference>
<gene>
    <name evidence="4" type="ORF">E1N52_42305</name>
</gene>
<accession>A0A4R5L2Y5</accession>
<dbReference type="PANTHER" id="PTHR24166">
    <property type="entry name" value="ROLLING PEBBLES, ISOFORM B"/>
    <property type="match status" value="1"/>
</dbReference>
<dbReference type="PROSITE" id="PS50088">
    <property type="entry name" value="ANK_REPEAT"/>
    <property type="match status" value="1"/>
</dbReference>
<evidence type="ECO:0000313" key="4">
    <source>
        <dbReference type="EMBL" id="TDG01953.1"/>
    </source>
</evidence>
<dbReference type="AlphaFoldDB" id="A0A4R5L2Y5"/>
<dbReference type="EMBL" id="SMOD01000089">
    <property type="protein sequence ID" value="TDG01953.1"/>
    <property type="molecule type" value="Genomic_DNA"/>
</dbReference>
<organism evidence="4 5">
    <name type="scientific">Paraburkholderia guartelaensis</name>
    <dbReference type="NCBI Taxonomy" id="2546446"/>
    <lineage>
        <taxon>Bacteria</taxon>
        <taxon>Pseudomonadati</taxon>
        <taxon>Pseudomonadota</taxon>
        <taxon>Betaproteobacteria</taxon>
        <taxon>Burkholderiales</taxon>
        <taxon>Burkholderiaceae</taxon>
        <taxon>Paraburkholderia</taxon>
    </lineage>
</organism>
<dbReference type="PANTHER" id="PTHR24166:SF48">
    <property type="entry name" value="PROTEIN VAPYRIN"/>
    <property type="match status" value="1"/>
</dbReference>
<feature type="repeat" description="ANK" evidence="3">
    <location>
        <begin position="51"/>
        <end position="83"/>
    </location>
</feature>
<evidence type="ECO:0000313" key="5">
    <source>
        <dbReference type="Proteomes" id="UP000295606"/>
    </source>
</evidence>
<dbReference type="SMART" id="SM00248">
    <property type="entry name" value="ANK"/>
    <property type="match status" value="3"/>
</dbReference>
<keyword evidence="1" id="KW-0677">Repeat</keyword>
<dbReference type="RefSeq" id="WP_133190977.1">
    <property type="nucleotide sequence ID" value="NZ_SMOD01000089.1"/>
</dbReference>
<dbReference type="Gene3D" id="1.25.40.20">
    <property type="entry name" value="Ankyrin repeat-containing domain"/>
    <property type="match status" value="1"/>
</dbReference>
<evidence type="ECO:0000256" key="3">
    <source>
        <dbReference type="PROSITE-ProRule" id="PRU00023"/>
    </source>
</evidence>
<dbReference type="InterPro" id="IPR002110">
    <property type="entry name" value="Ankyrin_rpt"/>
</dbReference>
<dbReference type="Proteomes" id="UP000295606">
    <property type="component" value="Unassembled WGS sequence"/>
</dbReference>
<evidence type="ECO:0000256" key="2">
    <source>
        <dbReference type="ARBA" id="ARBA00023043"/>
    </source>
</evidence>